<gene>
    <name evidence="2" type="ORF">M9Y10_042565</name>
</gene>
<proteinExistence type="predicted"/>
<feature type="domain" description="BACK" evidence="1">
    <location>
        <begin position="156"/>
        <end position="229"/>
    </location>
</feature>
<organism evidence="2 3">
    <name type="scientific">Tritrichomonas musculus</name>
    <dbReference type="NCBI Taxonomy" id="1915356"/>
    <lineage>
        <taxon>Eukaryota</taxon>
        <taxon>Metamonada</taxon>
        <taxon>Parabasalia</taxon>
        <taxon>Tritrichomonadida</taxon>
        <taxon>Tritrichomonadidae</taxon>
        <taxon>Tritrichomonas</taxon>
    </lineage>
</organism>
<evidence type="ECO:0000313" key="3">
    <source>
        <dbReference type="Proteomes" id="UP001470230"/>
    </source>
</evidence>
<dbReference type="InterPro" id="IPR008979">
    <property type="entry name" value="Galactose-bd-like_sf"/>
</dbReference>
<dbReference type="Proteomes" id="UP001470230">
    <property type="component" value="Unassembled WGS sequence"/>
</dbReference>
<protein>
    <submittedName>
        <fullName evidence="2">Osteoclast-stimulating factor 1</fullName>
    </submittedName>
</protein>
<accession>A0ABR2JY90</accession>
<evidence type="ECO:0000259" key="1">
    <source>
        <dbReference type="Pfam" id="PF07707"/>
    </source>
</evidence>
<name>A0ABR2JY90_9EUKA</name>
<dbReference type="SUPFAM" id="SSF49785">
    <property type="entry name" value="Galactose-binding domain-like"/>
    <property type="match status" value="1"/>
</dbReference>
<dbReference type="EMBL" id="JAPFFF010000008">
    <property type="protein sequence ID" value="KAK8883473.1"/>
    <property type="molecule type" value="Genomic_DNA"/>
</dbReference>
<dbReference type="Gene3D" id="1.25.40.420">
    <property type="match status" value="1"/>
</dbReference>
<keyword evidence="3" id="KW-1185">Reference proteome</keyword>
<reference evidence="2 3" key="1">
    <citation type="submission" date="2024-04" db="EMBL/GenBank/DDBJ databases">
        <title>Tritrichomonas musculus Genome.</title>
        <authorList>
            <person name="Alves-Ferreira E."/>
            <person name="Grigg M."/>
            <person name="Lorenzi H."/>
            <person name="Galac M."/>
        </authorList>
    </citation>
    <scope>NUCLEOTIDE SEQUENCE [LARGE SCALE GENOMIC DNA]</scope>
    <source>
        <strain evidence="2 3">EAF2021</strain>
    </source>
</reference>
<comment type="caution">
    <text evidence="2">The sequence shown here is derived from an EMBL/GenBank/DDBJ whole genome shotgun (WGS) entry which is preliminary data.</text>
</comment>
<dbReference type="Pfam" id="PF07707">
    <property type="entry name" value="BACK"/>
    <property type="match status" value="1"/>
</dbReference>
<sequence length="449" mass="51928">MSEIEYSLGFKNLRDIPIEKYDKDFTFIVDDKKYSTPRFVADLISPKIRNFHFTDESINEFIITTDNDSNQEDHFTEFLDLFKHENIKIDITRQNLYSIYFLKLGNTDEYTKLSSIFSFPVTVDNAVSRLKQIRKIYQNEGQLFNQYDQNITDTISFISEHFSEIPSESFKEVSADDLDLILSNEALKISDEDSLLDFVVKKYSEDRRCSVLFSHVMFSNVSDMSLEKFINIFSIDDLDEATWSSICSRLLAGKDGCVSPGMERYATGLKCKEFKSEVGHEFDGIMHYLTEKSGGNIHDNGTIEITTNSFDRDYHPKNLVDYRNPNYYYSKMAWLYPFVCFDFKDRRVKLSEYSIKSCSFCQNACHLRNWVLEVSNDGSSWAQVDRHTEDPTLNGSGIVANFKLANASNDFFRFIKLRSTGFSWVNNPSEDSGIRLGLIEFFGQIAESS</sequence>
<dbReference type="InterPro" id="IPR011705">
    <property type="entry name" value="BACK"/>
</dbReference>
<dbReference type="Gene3D" id="2.60.120.260">
    <property type="entry name" value="Galactose-binding domain-like"/>
    <property type="match status" value="1"/>
</dbReference>
<evidence type="ECO:0000313" key="2">
    <source>
        <dbReference type="EMBL" id="KAK8883473.1"/>
    </source>
</evidence>